<reference evidence="2 3" key="1">
    <citation type="submission" date="2019-06" db="EMBL/GenBank/DDBJ databases">
        <title>Complete genome sequence of Cutibacterium acnes subsp. acnes NBRC 107605.</title>
        <authorList>
            <person name="Miura T."/>
            <person name="Furukawa M."/>
            <person name="Shimamura M."/>
            <person name="Ohyama Y."/>
            <person name="Yamazoe A."/>
            <person name="Kawasaki H."/>
        </authorList>
    </citation>
    <scope>NUCLEOTIDE SEQUENCE [LARGE SCALE GENOMIC DNA]</scope>
    <source>
        <strain evidence="2 3">NBRC 107605</strain>
    </source>
</reference>
<dbReference type="EMBL" id="AP019723">
    <property type="protein sequence ID" value="BBK84823.1"/>
    <property type="molecule type" value="Genomic_DNA"/>
</dbReference>
<organism evidence="2 3">
    <name type="scientific">Cutibacterium acnes subsp. acnes</name>
    <dbReference type="NCBI Taxonomy" id="1734925"/>
    <lineage>
        <taxon>Bacteria</taxon>
        <taxon>Bacillati</taxon>
        <taxon>Actinomycetota</taxon>
        <taxon>Actinomycetes</taxon>
        <taxon>Propionibacteriales</taxon>
        <taxon>Propionibacteriaceae</taxon>
        <taxon>Cutibacterium</taxon>
    </lineage>
</organism>
<accession>A0ABM7GZZ0</accession>
<feature type="compositionally biased region" description="Low complexity" evidence="1">
    <location>
        <begin position="85"/>
        <end position="95"/>
    </location>
</feature>
<feature type="region of interest" description="Disordered" evidence="1">
    <location>
        <begin position="59"/>
        <end position="95"/>
    </location>
</feature>
<keyword evidence="3" id="KW-1185">Reference proteome</keyword>
<protein>
    <submittedName>
        <fullName evidence="2">Uncharacterized protein</fullName>
    </submittedName>
</protein>
<sequence>MGPESDDDDVAVRIQPLSLLNQGLVASMHTIEVSDDYSRRFLGNRHVEQSMVRIRLNPNPTERASLTQSVKGSDSQETEYRGRQRAAARAARIDV</sequence>
<evidence type="ECO:0000313" key="2">
    <source>
        <dbReference type="EMBL" id="BBK84823.1"/>
    </source>
</evidence>
<feature type="compositionally biased region" description="Polar residues" evidence="1">
    <location>
        <begin position="59"/>
        <end position="75"/>
    </location>
</feature>
<name>A0ABM7GZZ0_CUTAC</name>
<gene>
    <name evidence="2" type="ORF">CacPP4_14380</name>
</gene>
<dbReference type="Proteomes" id="UP000318594">
    <property type="component" value="Chromosome"/>
</dbReference>
<evidence type="ECO:0000256" key="1">
    <source>
        <dbReference type="SAM" id="MobiDB-lite"/>
    </source>
</evidence>
<evidence type="ECO:0000313" key="3">
    <source>
        <dbReference type="Proteomes" id="UP000318594"/>
    </source>
</evidence>
<proteinExistence type="predicted"/>